<dbReference type="AlphaFoldDB" id="A0A6G0VX54"/>
<protein>
    <submittedName>
        <fullName evidence="1">Uncharacterized protein</fullName>
    </submittedName>
</protein>
<dbReference type="EMBL" id="VUJU01011689">
    <property type="protein sequence ID" value="KAF0710318.1"/>
    <property type="molecule type" value="Genomic_DNA"/>
</dbReference>
<evidence type="ECO:0000313" key="2">
    <source>
        <dbReference type="Proteomes" id="UP000478052"/>
    </source>
</evidence>
<keyword evidence="2" id="KW-1185">Reference proteome</keyword>
<dbReference type="OrthoDB" id="127414at2759"/>
<reference evidence="1 2" key="1">
    <citation type="submission" date="2019-08" db="EMBL/GenBank/DDBJ databases">
        <title>Whole genome of Aphis craccivora.</title>
        <authorList>
            <person name="Voronova N.V."/>
            <person name="Shulinski R.S."/>
            <person name="Bandarenka Y.V."/>
            <person name="Zhorov D.G."/>
            <person name="Warner D."/>
        </authorList>
    </citation>
    <scope>NUCLEOTIDE SEQUENCE [LARGE SCALE GENOMIC DNA]</scope>
    <source>
        <strain evidence="1">180601</strain>
        <tissue evidence="1">Whole Body</tissue>
    </source>
</reference>
<accession>A0A6G0VX54</accession>
<gene>
    <name evidence="1" type="ORF">FWK35_00036712</name>
</gene>
<comment type="caution">
    <text evidence="1">The sequence shown here is derived from an EMBL/GenBank/DDBJ whole genome shotgun (WGS) entry which is preliminary data.</text>
</comment>
<evidence type="ECO:0000313" key="1">
    <source>
        <dbReference type="EMBL" id="KAF0710318.1"/>
    </source>
</evidence>
<dbReference type="Proteomes" id="UP000478052">
    <property type="component" value="Unassembled WGS sequence"/>
</dbReference>
<name>A0A6G0VX54_APHCR</name>
<organism evidence="1 2">
    <name type="scientific">Aphis craccivora</name>
    <name type="common">Cowpea aphid</name>
    <dbReference type="NCBI Taxonomy" id="307492"/>
    <lineage>
        <taxon>Eukaryota</taxon>
        <taxon>Metazoa</taxon>
        <taxon>Ecdysozoa</taxon>
        <taxon>Arthropoda</taxon>
        <taxon>Hexapoda</taxon>
        <taxon>Insecta</taxon>
        <taxon>Pterygota</taxon>
        <taxon>Neoptera</taxon>
        <taxon>Paraneoptera</taxon>
        <taxon>Hemiptera</taxon>
        <taxon>Sternorrhyncha</taxon>
        <taxon>Aphidomorpha</taxon>
        <taxon>Aphidoidea</taxon>
        <taxon>Aphididae</taxon>
        <taxon>Aphidini</taxon>
        <taxon>Aphis</taxon>
        <taxon>Aphis</taxon>
    </lineage>
</organism>
<proteinExistence type="predicted"/>
<sequence>MIGIRGIRTSSPLKLPLMIVDCITLFNRAPLHNLGGFRFRNIIMIDPTFTCKLCGGVPCTSSEFKNSVG</sequence>